<dbReference type="PANTHER" id="PTHR47829:SF1">
    <property type="entry name" value="HAD FAMILY PHOSPHATASE"/>
    <property type="match status" value="1"/>
</dbReference>
<dbReference type="AlphaFoldDB" id="A0A0F4ZKV1"/>
<accession>A0A0F4ZKV1</accession>
<sequence length="396" mass="43851">MTERVRQPIDEVALARYLSTAVPSIPRPLTITQFGFGQSNPTYLLTHTPASSSGRPCRYVLRKKPPGALISKTAHKVEREYRVLSALSSLPLRPVPVPTTYCLCEDVSVIGTPFYIMEFLDGRIFEEFLMPSVLEPDVRSAMWKDAVRVMASLHAVDLRTANLETFGKPDGFYKRQVATWSQICAAQARVVDVETGETVGELPHMKELMAYFADPKNQPRDRAGLVHGDFKIDNLVYSHGGPNIIGVLDWEMSTIGHPLSDLCNFLTKFALAGLPDVLTSVGLKLEDIRLLTNNNFAATPDPGFLPGATPGLPTIEDIVQWYAGLSGYDPRIGNELAYGMAFNIFRLAAICHGIAARYAKRQASSAKAKENSEQRYMMAEFAWALVLLAKKDKEKL</sequence>
<dbReference type="EMBL" id="LAEV01000270">
    <property type="protein sequence ID" value="KKA30761.1"/>
    <property type="molecule type" value="Genomic_DNA"/>
</dbReference>
<reference evidence="2 3" key="1">
    <citation type="submission" date="2015-03" db="EMBL/GenBank/DDBJ databases">
        <authorList>
            <person name="Radwan O."/>
            <person name="Al-Naeli F.A."/>
            <person name="Rendon G.A."/>
            <person name="Fields C."/>
        </authorList>
    </citation>
    <scope>NUCLEOTIDE SEQUENCE [LARGE SCALE GENOMIC DNA]</scope>
    <source>
        <strain evidence="2">CR-DP1</strain>
    </source>
</reference>
<evidence type="ECO:0000259" key="1">
    <source>
        <dbReference type="Pfam" id="PF01636"/>
    </source>
</evidence>
<dbReference type="InterPro" id="IPR002575">
    <property type="entry name" value="Aminoglycoside_PTrfase"/>
</dbReference>
<dbReference type="InterPro" id="IPR052898">
    <property type="entry name" value="ACAD10-like"/>
</dbReference>
<dbReference type="Proteomes" id="UP000033483">
    <property type="component" value="Unassembled WGS sequence"/>
</dbReference>
<dbReference type="PANTHER" id="PTHR47829">
    <property type="entry name" value="HYDROLASE, PUTATIVE (AFU_ORTHOLOGUE AFUA_1G12880)-RELATED"/>
    <property type="match status" value="1"/>
</dbReference>
<dbReference type="CDD" id="cd05154">
    <property type="entry name" value="ACAD10_11_N-like"/>
    <property type="match status" value="1"/>
</dbReference>
<feature type="domain" description="Aminoglycoside phosphotransferase" evidence="1">
    <location>
        <begin position="30"/>
        <end position="269"/>
    </location>
</feature>
<evidence type="ECO:0000313" key="3">
    <source>
        <dbReference type="Proteomes" id="UP000033483"/>
    </source>
</evidence>
<comment type="caution">
    <text evidence="2">The sequence shown here is derived from an EMBL/GenBank/DDBJ whole genome shotgun (WGS) entry which is preliminary data.</text>
</comment>
<dbReference type="Gene3D" id="3.30.200.20">
    <property type="entry name" value="Phosphorylase Kinase, domain 1"/>
    <property type="match status" value="1"/>
</dbReference>
<gene>
    <name evidence="2" type="ORF">TD95_002604</name>
</gene>
<keyword evidence="3" id="KW-1185">Reference proteome</keyword>
<dbReference type="Gene3D" id="3.90.1200.10">
    <property type="match status" value="1"/>
</dbReference>
<protein>
    <recommendedName>
        <fullName evidence="1">Aminoglycoside phosphotransferase domain-containing protein</fullName>
    </recommendedName>
</protein>
<evidence type="ECO:0000313" key="2">
    <source>
        <dbReference type="EMBL" id="KKA30761.1"/>
    </source>
</evidence>
<dbReference type="SUPFAM" id="SSF56112">
    <property type="entry name" value="Protein kinase-like (PK-like)"/>
    <property type="match status" value="1"/>
</dbReference>
<dbReference type="Pfam" id="PF01636">
    <property type="entry name" value="APH"/>
    <property type="match status" value="1"/>
</dbReference>
<proteinExistence type="predicted"/>
<dbReference type="InterPro" id="IPR011009">
    <property type="entry name" value="Kinase-like_dom_sf"/>
</dbReference>
<name>A0A0F4ZKV1_9PEZI</name>
<dbReference type="OrthoDB" id="191037at2759"/>
<organism evidence="2 3">
    <name type="scientific">Thielaviopsis punctulata</name>
    <dbReference type="NCBI Taxonomy" id="72032"/>
    <lineage>
        <taxon>Eukaryota</taxon>
        <taxon>Fungi</taxon>
        <taxon>Dikarya</taxon>
        <taxon>Ascomycota</taxon>
        <taxon>Pezizomycotina</taxon>
        <taxon>Sordariomycetes</taxon>
        <taxon>Hypocreomycetidae</taxon>
        <taxon>Microascales</taxon>
        <taxon>Ceratocystidaceae</taxon>
        <taxon>Thielaviopsis</taxon>
    </lineage>
</organism>
<dbReference type="InterPro" id="IPR041726">
    <property type="entry name" value="ACAD10_11_N"/>
</dbReference>